<name>A0ABV3PSF2_9HYPH</name>
<reference evidence="11 12" key="1">
    <citation type="submission" date="2024-07" db="EMBL/GenBank/DDBJ databases">
        <title>Description of Labrys sedimenti sp. nov., isolated from a diclofenac-degrading enrichment culture.</title>
        <authorList>
            <person name="Tancsics A."/>
            <person name="Csepanyi A."/>
        </authorList>
    </citation>
    <scope>NUCLEOTIDE SEQUENCE [LARGE SCALE GENOMIC DNA]</scope>
    <source>
        <strain evidence="11 12">LMG 23578</strain>
    </source>
</reference>
<feature type="transmembrane region" description="Helical" evidence="7">
    <location>
        <begin position="85"/>
        <end position="116"/>
    </location>
</feature>
<evidence type="ECO:0000256" key="2">
    <source>
        <dbReference type="ARBA" id="ARBA00008017"/>
    </source>
</evidence>
<evidence type="ECO:0000256" key="3">
    <source>
        <dbReference type="ARBA" id="ARBA00022475"/>
    </source>
</evidence>
<dbReference type="InterPro" id="IPR023408">
    <property type="entry name" value="MscS_beta-dom_sf"/>
</dbReference>
<dbReference type="PANTHER" id="PTHR30221:SF1">
    <property type="entry name" value="SMALL-CONDUCTANCE MECHANOSENSITIVE CHANNEL"/>
    <property type="match status" value="1"/>
</dbReference>
<dbReference type="Gene3D" id="3.30.70.100">
    <property type="match status" value="1"/>
</dbReference>
<keyword evidence="7" id="KW-0407">Ion channel</keyword>
<dbReference type="InterPro" id="IPR011066">
    <property type="entry name" value="MscS_channel_C_sf"/>
</dbReference>
<feature type="domain" description="Mechanosensitive ion channel transmembrane helices 2/3" evidence="10">
    <location>
        <begin position="61"/>
        <end position="101"/>
    </location>
</feature>
<dbReference type="Gene3D" id="2.30.30.60">
    <property type="match status" value="1"/>
</dbReference>
<dbReference type="Pfam" id="PF21088">
    <property type="entry name" value="MS_channel_1st"/>
    <property type="match status" value="1"/>
</dbReference>
<evidence type="ECO:0000313" key="11">
    <source>
        <dbReference type="EMBL" id="MEW9308580.1"/>
    </source>
</evidence>
<evidence type="ECO:0000256" key="7">
    <source>
        <dbReference type="RuleBase" id="RU369025"/>
    </source>
</evidence>
<keyword evidence="7" id="KW-0406">Ion transport</keyword>
<protein>
    <recommendedName>
        <fullName evidence="7">Small-conductance mechanosensitive channel</fullName>
    </recommendedName>
</protein>
<feature type="transmembrane region" description="Helical" evidence="7">
    <location>
        <begin position="12"/>
        <end position="33"/>
    </location>
</feature>
<dbReference type="SUPFAM" id="SSF82861">
    <property type="entry name" value="Mechanosensitive channel protein MscS (YggB), transmembrane region"/>
    <property type="match status" value="1"/>
</dbReference>
<gene>
    <name evidence="11" type="ORF">ABXS05_23705</name>
</gene>
<dbReference type="Pfam" id="PF21082">
    <property type="entry name" value="MS_channel_3rd"/>
    <property type="match status" value="1"/>
</dbReference>
<dbReference type="PANTHER" id="PTHR30221">
    <property type="entry name" value="SMALL-CONDUCTANCE MECHANOSENSITIVE CHANNEL"/>
    <property type="match status" value="1"/>
</dbReference>
<keyword evidence="7" id="KW-0813">Transport</keyword>
<dbReference type="InterPro" id="IPR010920">
    <property type="entry name" value="LSM_dom_sf"/>
</dbReference>
<evidence type="ECO:0000259" key="8">
    <source>
        <dbReference type="Pfam" id="PF00924"/>
    </source>
</evidence>
<dbReference type="SUPFAM" id="SSF50182">
    <property type="entry name" value="Sm-like ribonucleoproteins"/>
    <property type="match status" value="1"/>
</dbReference>
<dbReference type="Proteomes" id="UP001555786">
    <property type="component" value="Unassembled WGS sequence"/>
</dbReference>
<dbReference type="Pfam" id="PF00924">
    <property type="entry name" value="MS_channel_2nd"/>
    <property type="match status" value="1"/>
</dbReference>
<dbReference type="InterPro" id="IPR049278">
    <property type="entry name" value="MS_channel_C"/>
</dbReference>
<dbReference type="EMBL" id="JBFNQD010000009">
    <property type="protein sequence ID" value="MEW9308580.1"/>
    <property type="molecule type" value="Genomic_DNA"/>
</dbReference>
<dbReference type="Pfam" id="PF05552">
    <property type="entry name" value="MS_channel_1st_1"/>
    <property type="match status" value="1"/>
</dbReference>
<keyword evidence="5 7" id="KW-1133">Transmembrane helix</keyword>
<dbReference type="InterPro" id="IPR045275">
    <property type="entry name" value="MscS_archaea/bacteria_type"/>
</dbReference>
<organism evidence="11 12">
    <name type="scientific">Labrys neptuniae</name>
    <dbReference type="NCBI Taxonomy" id="376174"/>
    <lineage>
        <taxon>Bacteria</taxon>
        <taxon>Pseudomonadati</taxon>
        <taxon>Pseudomonadota</taxon>
        <taxon>Alphaproteobacteria</taxon>
        <taxon>Hyphomicrobiales</taxon>
        <taxon>Xanthobacteraceae</taxon>
        <taxon>Labrys</taxon>
    </lineage>
</organism>
<evidence type="ECO:0000256" key="1">
    <source>
        <dbReference type="ARBA" id="ARBA00004651"/>
    </source>
</evidence>
<evidence type="ECO:0000313" key="12">
    <source>
        <dbReference type="Proteomes" id="UP001555786"/>
    </source>
</evidence>
<comment type="similarity">
    <text evidence="2 7">Belongs to the MscS (TC 1.A.23) family.</text>
</comment>
<evidence type="ECO:0000259" key="9">
    <source>
        <dbReference type="Pfam" id="PF21082"/>
    </source>
</evidence>
<dbReference type="InterPro" id="IPR006685">
    <property type="entry name" value="MscS_channel_2nd"/>
</dbReference>
<dbReference type="InterPro" id="IPR011014">
    <property type="entry name" value="MscS_channel_TM-2"/>
</dbReference>
<dbReference type="InterPro" id="IPR008910">
    <property type="entry name" value="MSC_TM_helix"/>
</dbReference>
<comment type="subunit">
    <text evidence="7">Homoheptamer.</text>
</comment>
<comment type="function">
    <text evidence="7">Mechanosensitive channel that participates in the regulation of osmotic pressure changes within the cell, opening in response to stretch forces in the membrane lipid bilayer, without the need for other proteins. Contributes to normal resistance to hypoosmotic shock. Forms an ion channel of 1.0 nanosiemens conductance with a slight preference for anions.</text>
</comment>
<dbReference type="Gene3D" id="1.10.287.1260">
    <property type="match status" value="1"/>
</dbReference>
<feature type="domain" description="Mechanosensitive ion channel MscS" evidence="8">
    <location>
        <begin position="103"/>
        <end position="168"/>
    </location>
</feature>
<dbReference type="RefSeq" id="WP_311943846.1">
    <property type="nucleotide sequence ID" value="NZ_JAVSCS010000042.1"/>
</dbReference>
<keyword evidence="3" id="KW-1003">Cell membrane</keyword>
<comment type="subcellular location">
    <subcellularLocation>
        <location evidence="7">Cell inner membrane</location>
        <topology evidence="7">Multi-pass membrane protein</topology>
    </subcellularLocation>
    <subcellularLocation>
        <location evidence="1">Cell membrane</location>
        <topology evidence="1">Multi-pass membrane protein</topology>
    </subcellularLocation>
</comment>
<dbReference type="InterPro" id="IPR049142">
    <property type="entry name" value="MS_channel_1st"/>
</dbReference>
<evidence type="ECO:0000256" key="6">
    <source>
        <dbReference type="ARBA" id="ARBA00023136"/>
    </source>
</evidence>
<keyword evidence="4 7" id="KW-0812">Transmembrane</keyword>
<evidence type="ECO:0000256" key="4">
    <source>
        <dbReference type="ARBA" id="ARBA00022692"/>
    </source>
</evidence>
<keyword evidence="7" id="KW-0997">Cell inner membrane</keyword>
<sequence length="257" mass="26732">MPIDLNGLGNLFILYGINCLGALVIMLVGWWAAGMLERLTTRALTATSRMDPIVTAFLSSLVRYGVLVLIFILILQVIGIQATSLVAVLGAASLAIGLALQGTLSNMAAGVMLLLFRPFQLGDSIEVAGKAGTVKNLNLFMTELASGDNVQVLIPNGQVWGSPITNVSAYPTRSVNVKVPVPYGGNAEAVSGAIRDFLSRDGRVLPLPAASIVLSGFTEKGVDIAVQAWAKAGDANDLKAEILQRASTALEAAASAA</sequence>
<accession>A0ABV3PSF2</accession>
<comment type="caution">
    <text evidence="7">Lacks conserved residue(s) required for the propagation of feature annotation.</text>
</comment>
<feature type="domain" description="Mechanosensitive ion channel MscS C-terminal" evidence="9">
    <location>
        <begin position="175"/>
        <end position="252"/>
    </location>
</feature>
<dbReference type="SUPFAM" id="SSF82689">
    <property type="entry name" value="Mechanosensitive channel protein MscS (YggB), C-terminal domain"/>
    <property type="match status" value="1"/>
</dbReference>
<proteinExistence type="inferred from homology"/>
<evidence type="ECO:0000259" key="10">
    <source>
        <dbReference type="Pfam" id="PF21088"/>
    </source>
</evidence>
<keyword evidence="12" id="KW-1185">Reference proteome</keyword>
<evidence type="ECO:0000256" key="5">
    <source>
        <dbReference type="ARBA" id="ARBA00022989"/>
    </source>
</evidence>
<comment type="caution">
    <text evidence="11">The sequence shown here is derived from an EMBL/GenBank/DDBJ whole genome shotgun (WGS) entry which is preliminary data.</text>
</comment>
<keyword evidence="6 7" id="KW-0472">Membrane</keyword>
<feature type="transmembrane region" description="Helical" evidence="7">
    <location>
        <begin position="53"/>
        <end position="79"/>
    </location>
</feature>